<protein>
    <submittedName>
        <fullName evidence="1">Uncharacterized protein</fullName>
    </submittedName>
</protein>
<gene>
    <name evidence="1" type="ORF">LTR37_016203</name>
</gene>
<dbReference type="Proteomes" id="UP001281147">
    <property type="component" value="Unassembled WGS sequence"/>
</dbReference>
<sequence>MVRRSNNPWEREDLQQLVSIGSHKLFVSTSSPARKLNEPVILFFTGGGAPSMMYQRLQRLLSAHWRVYFHDRSGYDRSERGPHRVLIGQQSAKELEELLARLSVGPPYVLMGHSYGGIAARAFLERQQPGVVKGVVLADTATELMYELFQPQIPSPALVAIAEGVDWGALTHLRQDMKLTEEEYQTVLDAAARTAPAAEDENCRATATVLARCNQFEKHVLGEWPVLVIRCNMASDFRMLYDAGVRKGQGTPEQRDEAMSFIRKWETFDDQVRAAQLRLSCCRKYAYFSNVGHDDILRRPEVYVNEIRWVMALAKTIPNN</sequence>
<evidence type="ECO:0000313" key="2">
    <source>
        <dbReference type="Proteomes" id="UP001281147"/>
    </source>
</evidence>
<accession>A0ACC3MPZ3</accession>
<proteinExistence type="predicted"/>
<reference evidence="1" key="1">
    <citation type="submission" date="2023-07" db="EMBL/GenBank/DDBJ databases">
        <title>Black Yeasts Isolated from many extreme environments.</title>
        <authorList>
            <person name="Coleine C."/>
            <person name="Stajich J.E."/>
            <person name="Selbmann L."/>
        </authorList>
    </citation>
    <scope>NUCLEOTIDE SEQUENCE</scope>
    <source>
        <strain evidence="1">CCFEE 5714</strain>
    </source>
</reference>
<comment type="caution">
    <text evidence="1">The sequence shown here is derived from an EMBL/GenBank/DDBJ whole genome shotgun (WGS) entry which is preliminary data.</text>
</comment>
<name>A0ACC3MPZ3_9PEZI</name>
<organism evidence="1 2">
    <name type="scientific">Vermiconidia calcicola</name>
    <dbReference type="NCBI Taxonomy" id="1690605"/>
    <lineage>
        <taxon>Eukaryota</taxon>
        <taxon>Fungi</taxon>
        <taxon>Dikarya</taxon>
        <taxon>Ascomycota</taxon>
        <taxon>Pezizomycotina</taxon>
        <taxon>Dothideomycetes</taxon>
        <taxon>Dothideomycetidae</taxon>
        <taxon>Mycosphaerellales</taxon>
        <taxon>Extremaceae</taxon>
        <taxon>Vermiconidia</taxon>
    </lineage>
</organism>
<keyword evidence="2" id="KW-1185">Reference proteome</keyword>
<dbReference type="EMBL" id="JAUTXU010000191">
    <property type="protein sequence ID" value="KAK3699959.1"/>
    <property type="molecule type" value="Genomic_DNA"/>
</dbReference>
<evidence type="ECO:0000313" key="1">
    <source>
        <dbReference type="EMBL" id="KAK3699959.1"/>
    </source>
</evidence>